<gene>
    <name evidence="1" type="ORF">DHETER_LOCUS13848</name>
</gene>
<organism evidence="1 2">
    <name type="scientific">Dentiscutata heterogama</name>
    <dbReference type="NCBI Taxonomy" id="1316150"/>
    <lineage>
        <taxon>Eukaryota</taxon>
        <taxon>Fungi</taxon>
        <taxon>Fungi incertae sedis</taxon>
        <taxon>Mucoromycota</taxon>
        <taxon>Glomeromycotina</taxon>
        <taxon>Glomeromycetes</taxon>
        <taxon>Diversisporales</taxon>
        <taxon>Gigasporaceae</taxon>
        <taxon>Dentiscutata</taxon>
    </lineage>
</organism>
<proteinExistence type="predicted"/>
<comment type="caution">
    <text evidence="1">The sequence shown here is derived from an EMBL/GenBank/DDBJ whole genome shotgun (WGS) entry which is preliminary data.</text>
</comment>
<name>A0ACA9Q5S5_9GLOM</name>
<dbReference type="EMBL" id="CAJVPU010039716">
    <property type="protein sequence ID" value="CAG8737694.1"/>
    <property type="molecule type" value="Genomic_DNA"/>
</dbReference>
<evidence type="ECO:0000313" key="1">
    <source>
        <dbReference type="EMBL" id="CAG8737694.1"/>
    </source>
</evidence>
<evidence type="ECO:0000313" key="2">
    <source>
        <dbReference type="Proteomes" id="UP000789702"/>
    </source>
</evidence>
<dbReference type="Proteomes" id="UP000789702">
    <property type="component" value="Unassembled WGS sequence"/>
</dbReference>
<reference evidence="1" key="1">
    <citation type="submission" date="2021-06" db="EMBL/GenBank/DDBJ databases">
        <authorList>
            <person name="Kallberg Y."/>
            <person name="Tangrot J."/>
            <person name="Rosling A."/>
        </authorList>
    </citation>
    <scope>NUCLEOTIDE SEQUENCE</scope>
    <source>
        <strain evidence="1">IL203A</strain>
    </source>
</reference>
<sequence>MELIGFHWLHSKIILNGAMEQCQWSCSPFASMDKCANPAHR</sequence>
<accession>A0ACA9Q5S5</accession>
<keyword evidence="2" id="KW-1185">Reference proteome</keyword>
<feature type="non-terminal residue" evidence="1">
    <location>
        <position position="41"/>
    </location>
</feature>
<protein>
    <submittedName>
        <fullName evidence="1">17196_t:CDS:1</fullName>
    </submittedName>
</protein>